<evidence type="ECO:0000313" key="2">
    <source>
        <dbReference type="EMBL" id="RLN48184.1"/>
    </source>
</evidence>
<dbReference type="Proteomes" id="UP000284657">
    <property type="component" value="Unassembled WGS sequence"/>
</dbReference>
<evidence type="ECO:0000313" key="5">
    <source>
        <dbReference type="Proteomes" id="UP000284657"/>
    </source>
</evidence>
<dbReference type="OrthoDB" id="127369at2759"/>
<evidence type="ECO:0000313" key="4">
    <source>
        <dbReference type="Proteomes" id="UP000277300"/>
    </source>
</evidence>
<feature type="region of interest" description="Disordered" evidence="1">
    <location>
        <begin position="202"/>
        <end position="227"/>
    </location>
</feature>
<dbReference type="AlphaFoldDB" id="A0A3F2S078"/>
<dbReference type="EMBL" id="MBAD02002343">
    <property type="protein sequence ID" value="RLN48184.1"/>
    <property type="molecule type" value="Genomic_DNA"/>
</dbReference>
<sequence>MADAESVRASGFKRILVRLDDNTRRKYCCRALEEDLCAVKSQVCACVEAMAEYDVNAANDVAPAVKEEDTVGVDEDATKFQEAKTLAKQILQTDNSEDIETAVDKVKHLERLMPEVASVEEKRQRWWKKHIQKVINHVLELLEADAKKFARVTARLVRVAKKAAGKCPSLTDWSQSVEETAATKSKKKRLIALPDDGESAFVSRSTPTKTAANKTITDTNGSKKKKKESLSIEKTRSLLHRCSREVRTLRDKFDLGAYDVNLSRAVTIVDSVWSGFEHSELVALTTALFTLVETTEKIPNERCKLLTNTDATSILR</sequence>
<evidence type="ECO:0000313" key="3">
    <source>
        <dbReference type="EMBL" id="RLN67719.1"/>
    </source>
</evidence>
<proteinExistence type="predicted"/>
<protein>
    <submittedName>
        <fullName evidence="3">Uncharacterized protein</fullName>
    </submittedName>
</protein>
<name>A0A3F2S078_9STRA</name>
<reference evidence="4 5" key="1">
    <citation type="submission" date="2018-07" db="EMBL/GenBank/DDBJ databases">
        <title>Genome sequencing of oomycete isolates from Chile give support for New Zealand origin for Phytophthora kernoviae and make available the first Nothophytophthora sp. genome.</title>
        <authorList>
            <person name="Studholme D.J."/>
            <person name="Sanfuentes E."/>
            <person name="Panda P."/>
            <person name="Hill R."/>
            <person name="Sambles C."/>
            <person name="Grant M."/>
            <person name="Williams N.M."/>
            <person name="Mcdougal R.L."/>
        </authorList>
    </citation>
    <scope>NUCLEOTIDE SEQUENCE [LARGE SCALE GENOMIC DNA]</scope>
    <source>
        <strain evidence="3">Chile6</strain>
        <strain evidence="2">Chile7</strain>
    </source>
</reference>
<evidence type="ECO:0000256" key="1">
    <source>
        <dbReference type="SAM" id="MobiDB-lite"/>
    </source>
</evidence>
<dbReference type="EMBL" id="MBDO02000020">
    <property type="protein sequence ID" value="RLN67719.1"/>
    <property type="molecule type" value="Genomic_DNA"/>
</dbReference>
<gene>
    <name evidence="2" type="ORF">BBJ29_000269</name>
    <name evidence="3" type="ORF">BBP00_00001470</name>
</gene>
<feature type="compositionally biased region" description="Polar residues" evidence="1">
    <location>
        <begin position="202"/>
        <end position="220"/>
    </location>
</feature>
<comment type="caution">
    <text evidence="3">The sequence shown here is derived from an EMBL/GenBank/DDBJ whole genome shotgun (WGS) entry which is preliminary data.</text>
</comment>
<organism evidence="3 4">
    <name type="scientific">Phytophthora kernoviae</name>
    <dbReference type="NCBI Taxonomy" id="325452"/>
    <lineage>
        <taxon>Eukaryota</taxon>
        <taxon>Sar</taxon>
        <taxon>Stramenopiles</taxon>
        <taxon>Oomycota</taxon>
        <taxon>Peronosporomycetes</taxon>
        <taxon>Peronosporales</taxon>
        <taxon>Peronosporaceae</taxon>
        <taxon>Phytophthora</taxon>
    </lineage>
</organism>
<dbReference type="Proteomes" id="UP000277300">
    <property type="component" value="Unassembled WGS sequence"/>
</dbReference>
<accession>A0A3F2S078</accession>